<sequence length="85" mass="9394">MEGEDGQSIEIRPRATELKDKGVGEERNRRGNPTCVARDCQLGEWNLFQPLRKLQLIAKGSGWIMIAKREPVESSATMTVGPAAI</sequence>
<dbReference type="GeneID" id="81435026"/>
<accession>A0A9W9SM58</accession>
<evidence type="ECO:0000313" key="3">
    <source>
        <dbReference type="Proteomes" id="UP001147782"/>
    </source>
</evidence>
<protein>
    <submittedName>
        <fullName evidence="2">Uncharacterized protein</fullName>
    </submittedName>
</protein>
<proteinExistence type="predicted"/>
<comment type="caution">
    <text evidence="2">The sequence shown here is derived from an EMBL/GenBank/DDBJ whole genome shotgun (WGS) entry which is preliminary data.</text>
</comment>
<evidence type="ECO:0000313" key="2">
    <source>
        <dbReference type="EMBL" id="KAJ5380490.1"/>
    </source>
</evidence>
<gene>
    <name evidence="2" type="ORF">N7496_002918</name>
</gene>
<feature type="region of interest" description="Disordered" evidence="1">
    <location>
        <begin position="1"/>
        <end position="33"/>
    </location>
</feature>
<reference evidence="2" key="2">
    <citation type="journal article" date="2023" name="IMA Fungus">
        <title>Comparative genomic study of the Penicillium genus elucidates a diverse pangenome and 15 lateral gene transfer events.</title>
        <authorList>
            <person name="Petersen C."/>
            <person name="Sorensen T."/>
            <person name="Nielsen M.R."/>
            <person name="Sondergaard T.E."/>
            <person name="Sorensen J.L."/>
            <person name="Fitzpatrick D.A."/>
            <person name="Frisvad J.C."/>
            <person name="Nielsen K.L."/>
        </authorList>
    </citation>
    <scope>NUCLEOTIDE SEQUENCE</scope>
    <source>
        <strain evidence="2">IBT 29864</strain>
    </source>
</reference>
<dbReference type="RefSeq" id="XP_056558061.1">
    <property type="nucleotide sequence ID" value="XM_056695849.1"/>
</dbReference>
<keyword evidence="3" id="KW-1185">Reference proteome</keyword>
<name>A0A9W9SM58_9EURO</name>
<feature type="compositionally biased region" description="Basic and acidic residues" evidence="1">
    <location>
        <begin position="11"/>
        <end position="29"/>
    </location>
</feature>
<dbReference type="Proteomes" id="UP001147782">
    <property type="component" value="Unassembled WGS sequence"/>
</dbReference>
<reference evidence="2" key="1">
    <citation type="submission" date="2022-11" db="EMBL/GenBank/DDBJ databases">
        <authorList>
            <person name="Petersen C."/>
        </authorList>
    </citation>
    <scope>NUCLEOTIDE SEQUENCE</scope>
    <source>
        <strain evidence="2">IBT 29864</strain>
    </source>
</reference>
<dbReference type="AlphaFoldDB" id="A0A9W9SM58"/>
<dbReference type="EMBL" id="JAPZBS010000002">
    <property type="protein sequence ID" value="KAJ5380490.1"/>
    <property type="molecule type" value="Genomic_DNA"/>
</dbReference>
<evidence type="ECO:0000256" key="1">
    <source>
        <dbReference type="SAM" id="MobiDB-lite"/>
    </source>
</evidence>
<organism evidence="2 3">
    <name type="scientific">Penicillium cataractarum</name>
    <dbReference type="NCBI Taxonomy" id="2100454"/>
    <lineage>
        <taxon>Eukaryota</taxon>
        <taxon>Fungi</taxon>
        <taxon>Dikarya</taxon>
        <taxon>Ascomycota</taxon>
        <taxon>Pezizomycotina</taxon>
        <taxon>Eurotiomycetes</taxon>
        <taxon>Eurotiomycetidae</taxon>
        <taxon>Eurotiales</taxon>
        <taxon>Aspergillaceae</taxon>
        <taxon>Penicillium</taxon>
    </lineage>
</organism>